<keyword evidence="2 4" id="KW-0560">Oxidoreductase</keyword>
<protein>
    <submittedName>
        <fullName evidence="6">Phenylacetaldehyde dehydrogenase</fullName>
    </submittedName>
</protein>
<comment type="similarity">
    <text evidence="1 4">Belongs to the aldehyde dehydrogenase family.</text>
</comment>
<dbReference type="FunFam" id="3.40.309.10:FF:000012">
    <property type="entry name" value="Betaine aldehyde dehydrogenase"/>
    <property type="match status" value="1"/>
</dbReference>
<reference evidence="7" key="1">
    <citation type="submission" date="2015-11" db="EMBL/GenBank/DDBJ databases">
        <authorList>
            <person name="Varghese N."/>
        </authorList>
    </citation>
    <scope>NUCLEOTIDE SEQUENCE [LARGE SCALE GENOMIC DNA]</scope>
    <source>
        <strain evidence="7">DSM 45899</strain>
    </source>
</reference>
<feature type="active site" evidence="3">
    <location>
        <position position="263"/>
    </location>
</feature>
<dbReference type="Proteomes" id="UP000198802">
    <property type="component" value="Unassembled WGS sequence"/>
</dbReference>
<dbReference type="SUPFAM" id="SSF53720">
    <property type="entry name" value="ALDH-like"/>
    <property type="match status" value="1"/>
</dbReference>
<dbReference type="FunFam" id="3.40.605.10:FF:000001">
    <property type="entry name" value="Aldehyde dehydrogenase 1"/>
    <property type="match status" value="1"/>
</dbReference>
<dbReference type="InterPro" id="IPR016160">
    <property type="entry name" value="Ald_DH_CS_CYS"/>
</dbReference>
<evidence type="ECO:0000256" key="1">
    <source>
        <dbReference type="ARBA" id="ARBA00009986"/>
    </source>
</evidence>
<dbReference type="PANTHER" id="PTHR11699">
    <property type="entry name" value="ALDEHYDE DEHYDROGENASE-RELATED"/>
    <property type="match status" value="1"/>
</dbReference>
<evidence type="ECO:0000259" key="5">
    <source>
        <dbReference type="Pfam" id="PF00171"/>
    </source>
</evidence>
<dbReference type="Pfam" id="PF00171">
    <property type="entry name" value="Aldedh"/>
    <property type="match status" value="1"/>
</dbReference>
<dbReference type="InterPro" id="IPR016161">
    <property type="entry name" value="Ald_DH/histidinol_DH"/>
</dbReference>
<dbReference type="AlphaFoldDB" id="A0A0S4QN44"/>
<dbReference type="Gene3D" id="3.40.605.10">
    <property type="entry name" value="Aldehyde Dehydrogenase, Chain A, domain 1"/>
    <property type="match status" value="1"/>
</dbReference>
<sequence>MKADLLASVRTFVATEHQLFVDGEPRPAHGGARFDVQDPASGAVLTTAARAGAADVDDAVAAARAALPGWRRLPAGERGRLLWELGNRIEALAAEFLQLEALDNGKPTGEAAAVDVPLTANGFRYFGGLATKIEGATIPTYGGLPVHVSTRREPVGVVAAIIPWNFPLLNCAYKLAPALAAGNTVVLKPAEQTPLSALRLAQLAAEVGFPPGVLNVLTGFGPEAGAPLAAHPDVDKITFTGENATGRSVLAASGGTMKRVSLELGGKSPSLVFADADLDAAVEGTFGAVYFNQGQCCVAGARIFVQRPVYDAFVEALATRVHQVRLGSGLDPATTMGPLVSASQRDRVLGLVRSGLAAGAKPVVGGATDPAEVDGCPGGYFVEPTLFVDAPPDSDIMRREIFGPVGMVTPFDTEQEAVALANDTEFGLAAGVWTRDVGRAHRVSDEIRAGVVWVNIYGWFDVAVPFGGFRASGYGKEHGIEALDAYLQTKAVWMGLS</sequence>
<proteinExistence type="inferred from homology"/>
<name>A0A0S4QN44_9ACTN</name>
<dbReference type="PROSITE" id="PS00070">
    <property type="entry name" value="ALDEHYDE_DEHYDR_CYS"/>
    <property type="match status" value="1"/>
</dbReference>
<dbReference type="EMBL" id="FAOZ01000006">
    <property type="protein sequence ID" value="CUU55898.1"/>
    <property type="molecule type" value="Genomic_DNA"/>
</dbReference>
<dbReference type="GO" id="GO:0016620">
    <property type="term" value="F:oxidoreductase activity, acting on the aldehyde or oxo group of donors, NAD or NADP as acceptor"/>
    <property type="evidence" value="ECO:0007669"/>
    <property type="project" value="InterPro"/>
</dbReference>
<dbReference type="InterPro" id="IPR016162">
    <property type="entry name" value="Ald_DH_N"/>
</dbReference>
<dbReference type="InterPro" id="IPR016163">
    <property type="entry name" value="Ald_DH_C"/>
</dbReference>
<dbReference type="Gene3D" id="3.40.309.10">
    <property type="entry name" value="Aldehyde Dehydrogenase, Chain A, domain 2"/>
    <property type="match status" value="1"/>
</dbReference>
<accession>A0A0S4QN44</accession>
<evidence type="ECO:0000256" key="4">
    <source>
        <dbReference type="RuleBase" id="RU003345"/>
    </source>
</evidence>
<evidence type="ECO:0000256" key="3">
    <source>
        <dbReference type="PROSITE-ProRule" id="PRU10007"/>
    </source>
</evidence>
<feature type="domain" description="Aldehyde dehydrogenase" evidence="5">
    <location>
        <begin position="32"/>
        <end position="492"/>
    </location>
</feature>
<dbReference type="RefSeq" id="WP_091275091.1">
    <property type="nucleotide sequence ID" value="NZ_FAOZ01000006.1"/>
</dbReference>
<organism evidence="6 7">
    <name type="scientific">Parafrankia irregularis</name>
    <dbReference type="NCBI Taxonomy" id="795642"/>
    <lineage>
        <taxon>Bacteria</taxon>
        <taxon>Bacillati</taxon>
        <taxon>Actinomycetota</taxon>
        <taxon>Actinomycetes</taxon>
        <taxon>Frankiales</taxon>
        <taxon>Frankiaceae</taxon>
        <taxon>Parafrankia</taxon>
    </lineage>
</organism>
<keyword evidence="7" id="KW-1185">Reference proteome</keyword>
<dbReference type="InterPro" id="IPR029510">
    <property type="entry name" value="Ald_DH_CS_GLU"/>
</dbReference>
<evidence type="ECO:0000256" key="2">
    <source>
        <dbReference type="ARBA" id="ARBA00023002"/>
    </source>
</evidence>
<evidence type="ECO:0000313" key="7">
    <source>
        <dbReference type="Proteomes" id="UP000198802"/>
    </source>
</evidence>
<dbReference type="InterPro" id="IPR015590">
    <property type="entry name" value="Aldehyde_DH_dom"/>
</dbReference>
<dbReference type="PROSITE" id="PS00687">
    <property type="entry name" value="ALDEHYDE_DEHYDR_GLU"/>
    <property type="match status" value="1"/>
</dbReference>
<gene>
    <name evidence="6" type="ORF">Ga0074812_106153</name>
</gene>
<evidence type="ECO:0000313" key="6">
    <source>
        <dbReference type="EMBL" id="CUU55898.1"/>
    </source>
</evidence>